<evidence type="ECO:0000256" key="6">
    <source>
        <dbReference type="ARBA" id="ARBA00023320"/>
    </source>
</evidence>
<dbReference type="PANTHER" id="PTHR20986:SF22">
    <property type="entry name" value="FMRFAMIDE-RELATED PEPTIDES"/>
    <property type="match status" value="1"/>
</dbReference>
<evidence type="ECO:0000256" key="3">
    <source>
        <dbReference type="ARBA" id="ARBA00022729"/>
    </source>
</evidence>
<dbReference type="GO" id="GO:0007218">
    <property type="term" value="P:neuropeptide signaling pathway"/>
    <property type="evidence" value="ECO:0007669"/>
    <property type="project" value="UniProtKB-KW"/>
</dbReference>
<reference evidence="8" key="1">
    <citation type="submission" date="2020-09" db="EMBL/GenBank/DDBJ databases">
        <authorList>
            <person name="Ahn S.-J."/>
            <person name="McDonnell R."/>
            <person name="Corcoran J.A."/>
            <person name="Martin R.C."/>
            <person name="Choi M.-Y."/>
        </authorList>
    </citation>
    <scope>NUCLEOTIDE SEQUENCE</scope>
</reference>
<evidence type="ECO:0000256" key="4">
    <source>
        <dbReference type="ARBA" id="ARBA00022737"/>
    </source>
</evidence>
<sequence>MHRRGLISLAVAVCLQLSLGYADNDASKANSDSSQDASLSRAKRGGYDMLRLGRGLNMLRLGKRMYDSTSDLNENTPSNWADLQDYVEHDPENVGFDYSTFPESLEDSIIQAQEGKYGKDLVDMGKRKMSMLRLGKRSVDNFDEDASAHFRHRRSASSVGGAVASEVLQSTNQASKDLEPVDLKDEDDDELLVEYPNDISQSEEDIDGKEWLPVISMGKRQLSMLRLGKRSLGMLRLGKRESEDDEEKRALGMLRLGKRQLSMLRLGKRSLGMLRLGKRPSDDLDEVYGDEDDLTSEDGKRAMSMLRLGKRPMSMLRLGKRPMSMLRLGKRPMSMLRLGKRPMSMLRLGKRPMSMLRLGKRPMSMLRLGKRPMSMLRLGKRDDEEKRDMSKRSAL</sequence>
<protein>
    <submittedName>
        <fullName evidence="8">Myomodulin 1</fullName>
    </submittedName>
</protein>
<evidence type="ECO:0000313" key="8">
    <source>
        <dbReference type="EMBL" id="QRC76230.1"/>
    </source>
</evidence>
<name>A0A888YNA4_DERRE</name>
<comment type="subcellular location">
    <subcellularLocation>
        <location evidence="1">Secreted</location>
    </subcellularLocation>
</comment>
<evidence type="ECO:0000256" key="5">
    <source>
        <dbReference type="ARBA" id="ARBA00022815"/>
    </source>
</evidence>
<proteinExistence type="evidence at transcript level"/>
<dbReference type="AlphaFoldDB" id="A0A888YNA4"/>
<dbReference type="EMBL" id="MW026240">
    <property type="protein sequence ID" value="QRC76230.1"/>
    <property type="molecule type" value="mRNA"/>
</dbReference>
<keyword evidence="5" id="KW-0027">Amidation</keyword>
<feature type="chain" id="PRO_5032472834" evidence="7">
    <location>
        <begin position="23"/>
        <end position="395"/>
    </location>
</feature>
<evidence type="ECO:0000256" key="2">
    <source>
        <dbReference type="ARBA" id="ARBA00022525"/>
    </source>
</evidence>
<keyword evidence="2" id="KW-0964">Secreted</keyword>
<keyword evidence="3 7" id="KW-0732">Signal</keyword>
<reference evidence="8" key="2">
    <citation type="journal article" name="Sci. Rep.">
        <title>Identification and functional characterization of the first molluscan neuromedin U receptor in the slug, Deroceras reticulatum.</title>
        <authorList>
            <person name="Ahn S.J."/>
            <person name="Mc Donnell R.J."/>
            <person name="Corcoran J.A."/>
            <person name="Martin R.C."/>
            <person name="Choi M.Y."/>
        </authorList>
    </citation>
    <scope>NUCLEOTIDE SEQUENCE</scope>
</reference>
<dbReference type="InterPro" id="IPR051041">
    <property type="entry name" value="FMRFamide-related_np"/>
</dbReference>
<keyword evidence="4" id="KW-0677">Repeat</keyword>
<dbReference type="GO" id="GO:0005576">
    <property type="term" value="C:extracellular region"/>
    <property type="evidence" value="ECO:0007669"/>
    <property type="project" value="UniProtKB-SubCell"/>
</dbReference>
<accession>A0A888YNA4</accession>
<dbReference type="PANTHER" id="PTHR20986">
    <property type="entry name" value="FMRFAMIDE-RELATED PEPTIDES"/>
    <property type="match status" value="1"/>
</dbReference>
<organism evidence="8">
    <name type="scientific">Deroceras reticulatum</name>
    <name type="common">Gray garden slug</name>
    <dbReference type="NCBI Taxonomy" id="145610"/>
    <lineage>
        <taxon>Eukaryota</taxon>
        <taxon>Metazoa</taxon>
        <taxon>Spiralia</taxon>
        <taxon>Lophotrochozoa</taxon>
        <taxon>Mollusca</taxon>
        <taxon>Gastropoda</taxon>
        <taxon>Heterobranchia</taxon>
        <taxon>Euthyneura</taxon>
        <taxon>Panpulmonata</taxon>
        <taxon>Eupulmonata</taxon>
        <taxon>Stylommatophora</taxon>
        <taxon>Helicina</taxon>
        <taxon>Limacoidea</taxon>
        <taxon>Agriolimacidae</taxon>
        <taxon>Deroceras</taxon>
    </lineage>
</organism>
<evidence type="ECO:0000256" key="7">
    <source>
        <dbReference type="SAM" id="SignalP"/>
    </source>
</evidence>
<feature type="signal peptide" evidence="7">
    <location>
        <begin position="1"/>
        <end position="22"/>
    </location>
</feature>
<evidence type="ECO:0000256" key="1">
    <source>
        <dbReference type="ARBA" id="ARBA00004613"/>
    </source>
</evidence>
<keyword evidence="6" id="KW-0527">Neuropeptide</keyword>